<keyword evidence="9" id="KW-0349">Heme</keyword>
<reference evidence="11" key="3">
    <citation type="submission" date="2023-05" db="EMBL/GenBank/DDBJ databases">
        <authorList>
            <person name="Smith C.H."/>
        </authorList>
    </citation>
    <scope>NUCLEOTIDE SEQUENCE</scope>
    <source>
        <strain evidence="11">CHS0354</strain>
        <tissue evidence="11">Mantle</tissue>
    </source>
</reference>
<dbReference type="InterPro" id="IPR036396">
    <property type="entry name" value="Cyt_P450_sf"/>
</dbReference>
<evidence type="ECO:0000256" key="10">
    <source>
        <dbReference type="SAM" id="Phobius"/>
    </source>
</evidence>
<dbReference type="PANTHER" id="PTHR24300:SF403">
    <property type="entry name" value="CYTOCHROME P450 306A1"/>
    <property type="match status" value="1"/>
</dbReference>
<dbReference type="AlphaFoldDB" id="A0AAE0W158"/>
<dbReference type="InterPro" id="IPR001128">
    <property type="entry name" value="Cyt_P450"/>
</dbReference>
<keyword evidence="10" id="KW-1133">Transmembrane helix</keyword>
<keyword evidence="10" id="KW-0812">Transmembrane</keyword>
<dbReference type="FunFam" id="1.10.630.10:FF:000036">
    <property type="entry name" value="CYtochrome P450 family"/>
    <property type="match status" value="1"/>
</dbReference>
<keyword evidence="4 9" id="KW-0479">Metal-binding</keyword>
<dbReference type="PRINTS" id="PR01686">
    <property type="entry name" value="EP450ICYP2D"/>
</dbReference>
<dbReference type="InterPro" id="IPR002401">
    <property type="entry name" value="Cyt_P450_E_grp-I"/>
</dbReference>
<accession>A0AAE0W158</accession>
<name>A0AAE0W158_9BIVA</name>
<dbReference type="PRINTS" id="PR00463">
    <property type="entry name" value="EP450I"/>
</dbReference>
<evidence type="ECO:0000256" key="3">
    <source>
        <dbReference type="ARBA" id="ARBA00010617"/>
    </source>
</evidence>
<dbReference type="Proteomes" id="UP001195483">
    <property type="component" value="Unassembled WGS sequence"/>
</dbReference>
<evidence type="ECO:0000256" key="5">
    <source>
        <dbReference type="ARBA" id="ARBA00023002"/>
    </source>
</evidence>
<sequence>MFPLVLDEWYLPLIMTILAISLLSLCVGRGQDRRNLPPGPRVWIPLIGNVLEFAEEDTRKPLRRLRKKYGNVYRLYVGTRLCVLICGYKAFKEAFISRGDEFSYRPHMFITDKICQNKGIVCSTGDIWKKHRKFALITLRNFGMGKSILEKRIHTEVSVLLSSVNKQNRQPFHLSAILSMNLSNVIAAIVFGRHFNRDDPRVVQILAAVNENNINLGSNCVMNFYPLLRHLPGDLFKMKRCLKNVDLIEEYINEIYYKVLEEYDESKVEDFISAYIKEMKDQKGKNETTTFTLDQLCKTVTDLFAAGTEAITVTILWSMLYLICKPEAQDRMFSEIRNTVGLERLPSVQDKRDLVYTEAFIMEIMRHVQIGYLGFPHSVPHDVVFQGYTIPKDAIILPDMDSVLSDPDVWGDPELFRPERFISKEGTVLQPDEFIPFFAGKRRCLGESLAKMELLLYVSALVQRFQILPPEGMTMSIEEYDGVFGLHHAPKPFKMRAVPRSVS</sequence>
<feature type="transmembrane region" description="Helical" evidence="10">
    <location>
        <begin position="72"/>
        <end position="91"/>
    </location>
</feature>
<reference evidence="11" key="2">
    <citation type="journal article" date="2021" name="Genome Biol. Evol.">
        <title>Developing a high-quality reference genome for a parasitic bivalve with doubly uniparental inheritance (Bivalvia: Unionida).</title>
        <authorList>
            <person name="Smith C.H."/>
        </authorList>
    </citation>
    <scope>NUCLEOTIDE SEQUENCE</scope>
    <source>
        <strain evidence="11">CHS0354</strain>
        <tissue evidence="11">Mantle</tissue>
    </source>
</reference>
<dbReference type="GO" id="GO:0005737">
    <property type="term" value="C:cytoplasm"/>
    <property type="evidence" value="ECO:0007669"/>
    <property type="project" value="TreeGrafter"/>
</dbReference>
<dbReference type="SUPFAM" id="SSF48264">
    <property type="entry name" value="Cytochrome P450"/>
    <property type="match status" value="1"/>
</dbReference>
<keyword evidence="6 9" id="KW-0408">Iron</keyword>
<dbReference type="InterPro" id="IPR008069">
    <property type="entry name" value="Cyt_P450_E_grp-I_CYP2D-like"/>
</dbReference>
<dbReference type="GO" id="GO:0006805">
    <property type="term" value="P:xenobiotic metabolic process"/>
    <property type="evidence" value="ECO:0007669"/>
    <property type="project" value="TreeGrafter"/>
</dbReference>
<keyword evidence="8 10" id="KW-0472">Membrane</keyword>
<keyword evidence="7" id="KW-0503">Monooxygenase</keyword>
<evidence type="ECO:0000256" key="1">
    <source>
        <dbReference type="ARBA" id="ARBA00001971"/>
    </source>
</evidence>
<evidence type="ECO:0000256" key="2">
    <source>
        <dbReference type="ARBA" id="ARBA00004370"/>
    </source>
</evidence>
<comment type="similarity">
    <text evidence="3">Belongs to the cytochrome P450 family.</text>
</comment>
<dbReference type="Gene3D" id="1.10.630.10">
    <property type="entry name" value="Cytochrome P450"/>
    <property type="match status" value="1"/>
</dbReference>
<dbReference type="EMBL" id="JAEAOA010000682">
    <property type="protein sequence ID" value="KAK3597329.1"/>
    <property type="molecule type" value="Genomic_DNA"/>
</dbReference>
<organism evidence="11 12">
    <name type="scientific">Potamilus streckersoni</name>
    <dbReference type="NCBI Taxonomy" id="2493646"/>
    <lineage>
        <taxon>Eukaryota</taxon>
        <taxon>Metazoa</taxon>
        <taxon>Spiralia</taxon>
        <taxon>Lophotrochozoa</taxon>
        <taxon>Mollusca</taxon>
        <taxon>Bivalvia</taxon>
        <taxon>Autobranchia</taxon>
        <taxon>Heteroconchia</taxon>
        <taxon>Palaeoheterodonta</taxon>
        <taxon>Unionida</taxon>
        <taxon>Unionoidea</taxon>
        <taxon>Unionidae</taxon>
        <taxon>Ambleminae</taxon>
        <taxon>Lampsilini</taxon>
        <taxon>Potamilus</taxon>
    </lineage>
</organism>
<dbReference type="PANTHER" id="PTHR24300">
    <property type="entry name" value="CYTOCHROME P450 508A4-RELATED"/>
    <property type="match status" value="1"/>
</dbReference>
<dbReference type="GO" id="GO:0016020">
    <property type="term" value="C:membrane"/>
    <property type="evidence" value="ECO:0007669"/>
    <property type="project" value="UniProtKB-SubCell"/>
</dbReference>
<feature type="transmembrane region" description="Helical" evidence="10">
    <location>
        <begin position="12"/>
        <end position="28"/>
    </location>
</feature>
<evidence type="ECO:0000313" key="12">
    <source>
        <dbReference type="Proteomes" id="UP001195483"/>
    </source>
</evidence>
<dbReference type="GO" id="GO:0008395">
    <property type="term" value="F:steroid hydroxylase activity"/>
    <property type="evidence" value="ECO:0007669"/>
    <property type="project" value="TreeGrafter"/>
</dbReference>
<evidence type="ECO:0008006" key="13">
    <source>
        <dbReference type="Google" id="ProtNLM"/>
    </source>
</evidence>
<evidence type="ECO:0000256" key="4">
    <source>
        <dbReference type="ARBA" id="ARBA00022723"/>
    </source>
</evidence>
<comment type="subcellular location">
    <subcellularLocation>
        <location evidence="2">Membrane</location>
    </subcellularLocation>
</comment>
<keyword evidence="12" id="KW-1185">Reference proteome</keyword>
<dbReference type="GO" id="GO:0016712">
    <property type="term" value="F:oxidoreductase activity, acting on paired donors, with incorporation or reduction of molecular oxygen, reduced flavin or flavoprotein as one donor, and incorporation of one atom of oxygen"/>
    <property type="evidence" value="ECO:0007669"/>
    <property type="project" value="InterPro"/>
</dbReference>
<dbReference type="Pfam" id="PF00067">
    <property type="entry name" value="p450"/>
    <property type="match status" value="1"/>
</dbReference>
<keyword evidence="5" id="KW-0560">Oxidoreductase</keyword>
<comment type="caution">
    <text evidence="11">The sequence shown here is derived from an EMBL/GenBank/DDBJ whole genome shotgun (WGS) entry which is preliminary data.</text>
</comment>
<dbReference type="GO" id="GO:0005506">
    <property type="term" value="F:iron ion binding"/>
    <property type="evidence" value="ECO:0007669"/>
    <property type="project" value="InterPro"/>
</dbReference>
<gene>
    <name evidence="11" type="ORF">CHS0354_010966</name>
</gene>
<evidence type="ECO:0000256" key="7">
    <source>
        <dbReference type="ARBA" id="ARBA00023033"/>
    </source>
</evidence>
<dbReference type="GO" id="GO:0020037">
    <property type="term" value="F:heme binding"/>
    <property type="evidence" value="ECO:0007669"/>
    <property type="project" value="InterPro"/>
</dbReference>
<dbReference type="PRINTS" id="PR00385">
    <property type="entry name" value="P450"/>
</dbReference>
<reference evidence="11" key="1">
    <citation type="journal article" date="2021" name="Genome Biol. Evol.">
        <title>A High-Quality Reference Genome for a Parasitic Bivalve with Doubly Uniparental Inheritance (Bivalvia: Unionida).</title>
        <authorList>
            <person name="Smith C.H."/>
        </authorList>
    </citation>
    <scope>NUCLEOTIDE SEQUENCE</scope>
    <source>
        <strain evidence="11">CHS0354</strain>
    </source>
</reference>
<protein>
    <recommendedName>
        <fullName evidence="13">Cytochrome P450</fullName>
    </recommendedName>
</protein>
<evidence type="ECO:0000313" key="11">
    <source>
        <dbReference type="EMBL" id="KAK3597329.1"/>
    </source>
</evidence>
<evidence type="ECO:0000256" key="8">
    <source>
        <dbReference type="ARBA" id="ARBA00023136"/>
    </source>
</evidence>
<comment type="cofactor">
    <cofactor evidence="1 9">
        <name>heme</name>
        <dbReference type="ChEBI" id="CHEBI:30413"/>
    </cofactor>
</comment>
<evidence type="ECO:0000256" key="9">
    <source>
        <dbReference type="PIRSR" id="PIRSR602401-1"/>
    </source>
</evidence>
<evidence type="ECO:0000256" key="6">
    <source>
        <dbReference type="ARBA" id="ARBA00023004"/>
    </source>
</evidence>
<proteinExistence type="inferred from homology"/>
<dbReference type="InterPro" id="IPR050182">
    <property type="entry name" value="Cytochrome_P450_fam2"/>
</dbReference>
<dbReference type="GO" id="GO:0006082">
    <property type="term" value="P:organic acid metabolic process"/>
    <property type="evidence" value="ECO:0007669"/>
    <property type="project" value="TreeGrafter"/>
</dbReference>
<feature type="binding site" description="axial binding residue" evidence="9">
    <location>
        <position position="444"/>
    </location>
    <ligand>
        <name>heme</name>
        <dbReference type="ChEBI" id="CHEBI:30413"/>
    </ligand>
    <ligandPart>
        <name>Fe</name>
        <dbReference type="ChEBI" id="CHEBI:18248"/>
    </ligandPart>
</feature>